<accession>A0A4R3UFH2</accession>
<sequence length="687" mass="72018">MLQVRAGGVTLRAYLYPGTVRVDASSEAWVREVVAAAGRVLTFPGTPLTTVAQISGAFGLYADATGDQHAALSPSTAAAQLVQALADDHALAYVLNTLRVSNSLPSAGTGDIGAFYALSKTYAAFFVKDKAQQLQVSLADQFGVAMGADGAWQYTATIASQTNGKWTPLTGAGGSRRQSASRDYQSLPTTTSQDALVSGVVGEFPASSYPVQPGARQLDGRRIDATKLNFTGGTDIQPLAFSVNEQVGGVETVSIAAGTFRAVRVVTDTQIVVPKSATAVTTELVHTTVWLAPGVGILKETDQYFLDGVENTSSATTLELSGAYANGGVWPAQLAIGVDRLDRLTQTHFCPPVVLPALHRMVTVESGPTSQGSPTLALALWNIDTGLQVASQRVFAGFSTFCPIATGDLSSLLVPEAIQPNNLPYSDPTTAAAAAAQSDVIHQVSGADLSDIASYTLPAVPDATQPAKFRSAQLTALYAAADGSGQFMASFNQSLTLGVMPHYVQALGPGLAGPAANIGDQNDLLIGVDWSNGRAFSWQNATPQLLQAWTFAPGTGIDSVSTRTIRTGTSVPQLWYASTNLLHLNDGSTIRISDGGDGPKLPYASKDCGYGYGMLVCLDATADQLVKLDPDTLAVRSTVDLGSYLRSLSATPPDFRAPSDPNARGIQFLDDSTYSIRGYVVHVGRWR</sequence>
<feature type="region of interest" description="Disordered" evidence="1">
    <location>
        <begin position="165"/>
        <end position="191"/>
    </location>
</feature>
<reference evidence="2 3" key="1">
    <citation type="submission" date="2019-03" db="EMBL/GenBank/DDBJ databases">
        <title>Genomic Encyclopedia of Type Strains, Phase IV (KMG-IV): sequencing the most valuable type-strain genomes for metagenomic binning, comparative biology and taxonomic classification.</title>
        <authorList>
            <person name="Goeker M."/>
        </authorList>
    </citation>
    <scope>NUCLEOTIDE SEQUENCE [LARGE SCALE GENOMIC DNA]</scope>
    <source>
        <strain evidence="2 3">DSM 654</strain>
    </source>
</reference>
<feature type="compositionally biased region" description="Polar residues" evidence="1">
    <location>
        <begin position="176"/>
        <end position="191"/>
    </location>
</feature>
<protein>
    <submittedName>
        <fullName evidence="2">Uncharacterized protein</fullName>
    </submittedName>
</protein>
<dbReference type="Proteomes" id="UP000295110">
    <property type="component" value="Unassembled WGS sequence"/>
</dbReference>
<name>A0A4R3UFH2_ROSSA</name>
<comment type="caution">
    <text evidence="2">The sequence shown here is derived from an EMBL/GenBank/DDBJ whole genome shotgun (WGS) entry which is preliminary data.</text>
</comment>
<evidence type="ECO:0000256" key="1">
    <source>
        <dbReference type="SAM" id="MobiDB-lite"/>
    </source>
</evidence>
<gene>
    <name evidence="2" type="ORF">EV671_103719</name>
</gene>
<proteinExistence type="predicted"/>
<evidence type="ECO:0000313" key="2">
    <source>
        <dbReference type="EMBL" id="TCU88937.1"/>
    </source>
</evidence>
<evidence type="ECO:0000313" key="3">
    <source>
        <dbReference type="Proteomes" id="UP000295110"/>
    </source>
</evidence>
<dbReference type="EMBL" id="SMBU01000037">
    <property type="protein sequence ID" value="TCU88937.1"/>
    <property type="molecule type" value="Genomic_DNA"/>
</dbReference>
<keyword evidence="3" id="KW-1185">Reference proteome</keyword>
<dbReference type="AlphaFoldDB" id="A0A4R3UFH2"/>
<dbReference type="Gene3D" id="2.40.360.20">
    <property type="match status" value="1"/>
</dbReference>
<organism evidence="2 3">
    <name type="scientific">Roseateles saccharophilus</name>
    <name type="common">Pseudomonas saccharophila</name>
    <dbReference type="NCBI Taxonomy" id="304"/>
    <lineage>
        <taxon>Bacteria</taxon>
        <taxon>Pseudomonadati</taxon>
        <taxon>Pseudomonadota</taxon>
        <taxon>Betaproteobacteria</taxon>
        <taxon>Burkholderiales</taxon>
        <taxon>Sphaerotilaceae</taxon>
        <taxon>Roseateles</taxon>
    </lineage>
</organism>